<accession>A0A9J7L1A5</accession>
<reference evidence="2" key="2">
    <citation type="submission" date="2025-08" db="UniProtKB">
        <authorList>
            <consortium name="RefSeq"/>
        </authorList>
    </citation>
    <scope>IDENTIFICATION</scope>
    <source>
        <strain evidence="2">S238N-H82</strain>
        <tissue evidence="2">Testes</tissue>
    </source>
</reference>
<name>A0A9J7L1A5_BRAFL</name>
<dbReference type="AlphaFoldDB" id="A0A9J7L1A5"/>
<gene>
    <name evidence="2" type="primary">LOC118414362</name>
</gene>
<dbReference type="KEGG" id="bfo:118414362"/>
<dbReference type="GeneID" id="118414362"/>
<protein>
    <submittedName>
        <fullName evidence="2">Uncharacterized protein LOC118414362 isoform X1</fullName>
    </submittedName>
</protein>
<dbReference type="Proteomes" id="UP000001554">
    <property type="component" value="Chromosome 4"/>
</dbReference>
<keyword evidence="1" id="KW-1185">Reference proteome</keyword>
<proteinExistence type="predicted"/>
<evidence type="ECO:0000313" key="1">
    <source>
        <dbReference type="Proteomes" id="UP000001554"/>
    </source>
</evidence>
<dbReference type="RefSeq" id="XP_035674278.1">
    <property type="nucleotide sequence ID" value="XM_035818385.1"/>
</dbReference>
<sequence length="131" mass="13379">MAPICQHRGGSVGCGCLAVCGISGQVKEQLPDLLCTAPAQVIPEIRHCVTGCGVSTETSCAARSAQFEGESSFLAPPGPHLCVPAFHSAASPSSGVRLCSTSCRFLRVEKLPGTAGPTHPANSSPLRTCTC</sequence>
<organism evidence="1 2">
    <name type="scientific">Branchiostoma floridae</name>
    <name type="common">Florida lancelet</name>
    <name type="synonym">Amphioxus</name>
    <dbReference type="NCBI Taxonomy" id="7739"/>
    <lineage>
        <taxon>Eukaryota</taxon>
        <taxon>Metazoa</taxon>
        <taxon>Chordata</taxon>
        <taxon>Cephalochordata</taxon>
        <taxon>Leptocardii</taxon>
        <taxon>Amphioxiformes</taxon>
        <taxon>Branchiostomatidae</taxon>
        <taxon>Branchiostoma</taxon>
    </lineage>
</organism>
<evidence type="ECO:0000313" key="2">
    <source>
        <dbReference type="RefSeq" id="XP_035674278.1"/>
    </source>
</evidence>
<reference evidence="1" key="1">
    <citation type="journal article" date="2020" name="Nat. Ecol. Evol.">
        <title>Deeply conserved synteny resolves early events in vertebrate evolution.</title>
        <authorList>
            <person name="Simakov O."/>
            <person name="Marletaz F."/>
            <person name="Yue J.X."/>
            <person name="O'Connell B."/>
            <person name="Jenkins J."/>
            <person name="Brandt A."/>
            <person name="Calef R."/>
            <person name="Tung C.H."/>
            <person name="Huang T.K."/>
            <person name="Schmutz J."/>
            <person name="Satoh N."/>
            <person name="Yu J.K."/>
            <person name="Putnam N.H."/>
            <person name="Green R.E."/>
            <person name="Rokhsar D.S."/>
        </authorList>
    </citation>
    <scope>NUCLEOTIDE SEQUENCE [LARGE SCALE GENOMIC DNA]</scope>
    <source>
        <strain evidence="1">S238N-H82</strain>
    </source>
</reference>